<dbReference type="PANTHER" id="PTHR48081:SF3">
    <property type="entry name" value="ALPHA_BETA HYDROLASE FOLD-3 DOMAIN-CONTAINING PROTEIN"/>
    <property type="match status" value="1"/>
</dbReference>
<protein>
    <recommendedName>
        <fullName evidence="2">BD-FAE-like domain-containing protein</fullName>
    </recommendedName>
</protein>
<sequence length="327" mass="35678">MVSSEVRTHTYKVSDGLELTIDVTYPPGYNEAEQKTALLHFHGGFLVIGDKTSFTPHWLINACNRRGWAYATASYRLLPEATGLDILSDTVDAANWVAANVSKRYILAGSSAGGYLALATATHPNCSRTLAVLSVYGMLDLTSPRYVQPGRSLRAPVENLQEALAEIDLAIKNGSVIDGYPIPADMAADNRFKWIRAMHEAARIPDILTRIPGLAEKIHTQGKEAIPEEYRPLFPAAFAISSKLPPVVLLHGDSDELVMIDQSEIVAEKLRAVGVEVSFEVAAGQGHGFDAREYIDLDSEDAKLHGKDFYAELSKVISFLEKHSATA</sequence>
<dbReference type="InterPro" id="IPR049492">
    <property type="entry name" value="BD-FAE-like_dom"/>
</dbReference>
<accession>A0ABR3XXR9</accession>
<dbReference type="InterPro" id="IPR050300">
    <property type="entry name" value="GDXG_lipolytic_enzyme"/>
</dbReference>
<keyword evidence="4" id="KW-1185">Reference proteome</keyword>
<gene>
    <name evidence="3" type="ORF">Plec18167_003751</name>
</gene>
<dbReference type="Pfam" id="PF20434">
    <property type="entry name" value="BD-FAE"/>
    <property type="match status" value="1"/>
</dbReference>
<evidence type="ECO:0000313" key="3">
    <source>
        <dbReference type="EMBL" id="KAL1880347.1"/>
    </source>
</evidence>
<reference evidence="3 4" key="1">
    <citation type="journal article" date="2024" name="IMA Fungus">
        <title>IMA Genome - F19 : A genome assembly and annotation guide to empower mycologists, including annotated draft genome sequences of Ceratocystis pirilliformis, Diaporthe australafricana, Fusarium ophioides, Paecilomyces lecythidis, and Sporothrix stenoceras.</title>
        <authorList>
            <person name="Aylward J."/>
            <person name="Wilson A.M."/>
            <person name="Visagie C.M."/>
            <person name="Spraker J."/>
            <person name="Barnes I."/>
            <person name="Buitendag C."/>
            <person name="Ceriani C."/>
            <person name="Del Mar Angel L."/>
            <person name="du Plessis D."/>
            <person name="Fuchs T."/>
            <person name="Gasser K."/>
            <person name="Kramer D."/>
            <person name="Li W."/>
            <person name="Munsamy K."/>
            <person name="Piso A."/>
            <person name="Price J.L."/>
            <person name="Sonnekus B."/>
            <person name="Thomas C."/>
            <person name="van der Nest A."/>
            <person name="van Dijk A."/>
            <person name="van Heerden A."/>
            <person name="van Vuuren N."/>
            <person name="Yilmaz N."/>
            <person name="Duong T.A."/>
            <person name="van der Merwe N.A."/>
            <person name="Wingfield M.J."/>
            <person name="Wingfield B.D."/>
        </authorList>
    </citation>
    <scope>NUCLEOTIDE SEQUENCE [LARGE SCALE GENOMIC DNA]</scope>
    <source>
        <strain evidence="3 4">CMW 18167</strain>
    </source>
</reference>
<name>A0ABR3XXR9_9EURO</name>
<dbReference type="SUPFAM" id="SSF53474">
    <property type="entry name" value="alpha/beta-Hydrolases"/>
    <property type="match status" value="1"/>
</dbReference>
<keyword evidence="1" id="KW-0378">Hydrolase</keyword>
<dbReference type="EMBL" id="JAVDPF010000009">
    <property type="protein sequence ID" value="KAL1880347.1"/>
    <property type="molecule type" value="Genomic_DNA"/>
</dbReference>
<dbReference type="Gene3D" id="3.40.50.1820">
    <property type="entry name" value="alpha/beta hydrolase"/>
    <property type="match status" value="1"/>
</dbReference>
<comment type="caution">
    <text evidence="3">The sequence shown here is derived from an EMBL/GenBank/DDBJ whole genome shotgun (WGS) entry which is preliminary data.</text>
</comment>
<evidence type="ECO:0000256" key="1">
    <source>
        <dbReference type="ARBA" id="ARBA00022801"/>
    </source>
</evidence>
<dbReference type="Proteomes" id="UP001583193">
    <property type="component" value="Unassembled WGS sequence"/>
</dbReference>
<evidence type="ECO:0000313" key="4">
    <source>
        <dbReference type="Proteomes" id="UP001583193"/>
    </source>
</evidence>
<dbReference type="PANTHER" id="PTHR48081">
    <property type="entry name" value="AB HYDROLASE SUPERFAMILY PROTEIN C4A8.06C"/>
    <property type="match status" value="1"/>
</dbReference>
<dbReference type="InterPro" id="IPR029058">
    <property type="entry name" value="AB_hydrolase_fold"/>
</dbReference>
<feature type="domain" description="BD-FAE-like" evidence="2">
    <location>
        <begin position="31"/>
        <end position="270"/>
    </location>
</feature>
<evidence type="ECO:0000259" key="2">
    <source>
        <dbReference type="Pfam" id="PF20434"/>
    </source>
</evidence>
<proteinExistence type="predicted"/>
<organism evidence="3 4">
    <name type="scientific">Paecilomyces lecythidis</name>
    <dbReference type="NCBI Taxonomy" id="3004212"/>
    <lineage>
        <taxon>Eukaryota</taxon>
        <taxon>Fungi</taxon>
        <taxon>Dikarya</taxon>
        <taxon>Ascomycota</taxon>
        <taxon>Pezizomycotina</taxon>
        <taxon>Eurotiomycetes</taxon>
        <taxon>Eurotiomycetidae</taxon>
        <taxon>Eurotiales</taxon>
        <taxon>Thermoascaceae</taxon>
        <taxon>Paecilomyces</taxon>
    </lineage>
</organism>